<dbReference type="EMBL" id="CP043311">
    <property type="protein sequence ID" value="QEY63134.1"/>
    <property type="molecule type" value="Genomic_DNA"/>
</dbReference>
<evidence type="ECO:0000259" key="4">
    <source>
        <dbReference type="PROSITE" id="PS01031"/>
    </source>
</evidence>
<comment type="similarity">
    <text evidence="1 2">Belongs to the small heat shock protein (HSP20) family.</text>
</comment>
<dbReference type="InterPro" id="IPR008978">
    <property type="entry name" value="HSP20-like_chaperone"/>
</dbReference>
<dbReference type="InterPro" id="IPR031107">
    <property type="entry name" value="Small_HSP"/>
</dbReference>
<evidence type="ECO:0000313" key="5">
    <source>
        <dbReference type="EMBL" id="QEY63134.1"/>
    </source>
</evidence>
<evidence type="ECO:0000256" key="3">
    <source>
        <dbReference type="SAM" id="MobiDB-lite"/>
    </source>
</evidence>
<dbReference type="RefSeq" id="WP_151133784.1">
    <property type="nucleotide sequence ID" value="NZ_CP043311.1"/>
</dbReference>
<dbReference type="PANTHER" id="PTHR11527">
    <property type="entry name" value="HEAT-SHOCK PROTEIN 20 FAMILY MEMBER"/>
    <property type="match status" value="1"/>
</dbReference>
<keyword evidence="6" id="KW-1185">Reference proteome</keyword>
<evidence type="ECO:0000313" key="6">
    <source>
        <dbReference type="Proteomes" id="UP000327179"/>
    </source>
</evidence>
<evidence type="ECO:0000256" key="2">
    <source>
        <dbReference type="RuleBase" id="RU003616"/>
    </source>
</evidence>
<dbReference type="PROSITE" id="PS01031">
    <property type="entry name" value="SHSP"/>
    <property type="match status" value="1"/>
</dbReference>
<gene>
    <name evidence="5" type="ORF">FXN65_14075</name>
</gene>
<protein>
    <submittedName>
        <fullName evidence="5">Hsp20/alpha crystallin family protein</fullName>
    </submittedName>
</protein>
<dbReference type="SUPFAM" id="SSF49764">
    <property type="entry name" value="HSP20-like chaperones"/>
    <property type="match status" value="1"/>
</dbReference>
<dbReference type="AlphaFoldDB" id="A0A5J6QKU0"/>
<sequence>MAEPAKKLPEETKPQTSKIPVLGDPWRPLDTLRRQVDRLFEDFGRPPLHFPFGRSTFDIEPFWKRSMPGHSVPAVDIAEKDKSFEVTVELPGMEEKDVQIRLANGNLIISGEKKEEKEESRKDYYLSERHYGAFQRIFSLPENVDPDGIEANFRKGVLVISLPKHPEAVKPEKLIPVKSVS</sequence>
<reference evidence="5 6" key="1">
    <citation type="submission" date="2019-08" db="EMBL/GenBank/DDBJ databases">
        <title>Whole-genome Sequencing of e-waste polymer degrading bacterium Pseudomonas sp. strain PE08.</title>
        <authorList>
            <person name="Kirdat K."/>
            <person name="Debbarma P."/>
            <person name="Narawade N."/>
            <person name="Suyal D."/>
            <person name="Thorat V."/>
            <person name="Shouche Y."/>
            <person name="Goel R."/>
            <person name="Yadav A."/>
        </authorList>
    </citation>
    <scope>NUCLEOTIDE SEQUENCE [LARGE SCALE GENOMIC DNA]</scope>
    <source>
        <strain evidence="5 6">PE08</strain>
    </source>
</reference>
<proteinExistence type="inferred from homology"/>
<name>A0A5J6QKU0_9GAMM</name>
<dbReference type="Gene3D" id="2.60.40.790">
    <property type="match status" value="1"/>
</dbReference>
<dbReference type="CDD" id="cd06464">
    <property type="entry name" value="ACD_sHsps-like"/>
    <property type="match status" value="1"/>
</dbReference>
<evidence type="ECO:0000256" key="1">
    <source>
        <dbReference type="PROSITE-ProRule" id="PRU00285"/>
    </source>
</evidence>
<organism evidence="5 6">
    <name type="scientific">Metapseudomonas lalkuanensis</name>
    <dbReference type="NCBI Taxonomy" id="2604832"/>
    <lineage>
        <taxon>Bacteria</taxon>
        <taxon>Pseudomonadati</taxon>
        <taxon>Pseudomonadota</taxon>
        <taxon>Gammaproteobacteria</taxon>
        <taxon>Pseudomonadales</taxon>
        <taxon>Pseudomonadaceae</taxon>
        <taxon>Metapseudomonas</taxon>
    </lineage>
</organism>
<accession>A0A5J6QKU0</accession>
<dbReference type="Proteomes" id="UP000327179">
    <property type="component" value="Chromosome"/>
</dbReference>
<feature type="compositionally biased region" description="Basic and acidic residues" evidence="3">
    <location>
        <begin position="1"/>
        <end position="13"/>
    </location>
</feature>
<feature type="region of interest" description="Disordered" evidence="3">
    <location>
        <begin position="1"/>
        <end position="24"/>
    </location>
</feature>
<dbReference type="InterPro" id="IPR002068">
    <property type="entry name" value="A-crystallin/Hsp20_dom"/>
</dbReference>
<dbReference type="KEGG" id="plal:FXN65_14075"/>
<feature type="domain" description="SHSP" evidence="4">
    <location>
        <begin position="66"/>
        <end position="180"/>
    </location>
</feature>
<dbReference type="Pfam" id="PF00011">
    <property type="entry name" value="HSP20"/>
    <property type="match status" value="1"/>
</dbReference>